<organism evidence="1 2">
    <name type="scientific">Streptomyces azureus</name>
    <dbReference type="NCBI Taxonomy" id="146537"/>
    <lineage>
        <taxon>Bacteria</taxon>
        <taxon>Bacillati</taxon>
        <taxon>Actinomycetota</taxon>
        <taxon>Actinomycetes</taxon>
        <taxon>Kitasatosporales</taxon>
        <taxon>Streptomycetaceae</taxon>
        <taxon>Streptomyces</taxon>
    </lineage>
</organism>
<protein>
    <submittedName>
        <fullName evidence="1">Uncharacterized protein</fullName>
    </submittedName>
</protein>
<dbReference type="EMBL" id="DF968221">
    <property type="protein sequence ID" value="GAP46882.1"/>
    <property type="molecule type" value="Genomic_DNA"/>
</dbReference>
<accession>A0A0K8PG77</accession>
<proteinExistence type="predicted"/>
<sequence length="100" mass="11022">MPRYHVRYLNGDDETIEAAAISYDADKIQYLATAEDGAAIAYIPIGNILSIVAIDKAATTYPYQDGDVTVLGPEVFASPDGETISWKGENYTRRFYPLGR</sequence>
<dbReference type="RefSeq" id="WP_059416177.1">
    <property type="nucleotide sequence ID" value="NZ_DF968221.1"/>
</dbReference>
<keyword evidence="2" id="KW-1185">Reference proteome</keyword>
<evidence type="ECO:0000313" key="1">
    <source>
        <dbReference type="EMBL" id="GAP46882.1"/>
    </source>
</evidence>
<dbReference type="PATRIC" id="fig|146537.3.peg.1707"/>
<gene>
    <name evidence="1" type="ORF">SAZU_1619</name>
</gene>
<dbReference type="OrthoDB" id="4337311at2"/>
<name>A0A0K8PG77_STRAJ</name>
<dbReference type="AlphaFoldDB" id="A0A0K8PG77"/>
<evidence type="ECO:0000313" key="2">
    <source>
        <dbReference type="Proteomes" id="UP000053859"/>
    </source>
</evidence>
<dbReference type="Proteomes" id="UP000053859">
    <property type="component" value="Unassembled WGS sequence"/>
</dbReference>
<reference evidence="1" key="1">
    <citation type="journal article" date="2015" name="Genome Announc.">
        <title>Draft Genome Sequence of Thiostrepton-Producing Streptomyces azureus ATCC 14921.</title>
        <authorList>
            <person name="Sakihara K."/>
            <person name="Maeda J."/>
            <person name="Tashiro K."/>
            <person name="Fujino Y."/>
            <person name="Kuhara S."/>
            <person name="Ohshima T."/>
            <person name="Ogata S."/>
            <person name="Doi K."/>
        </authorList>
    </citation>
    <scope>NUCLEOTIDE SEQUENCE [LARGE SCALE GENOMIC DNA]</scope>
    <source>
        <strain evidence="1">ATCC14921</strain>
    </source>
</reference>